<dbReference type="RefSeq" id="WP_380126653.1">
    <property type="nucleotide sequence ID" value="NZ_JBHSIU010000090.1"/>
</dbReference>
<organism evidence="1 2">
    <name type="scientific">Dactylosporangium cerinum</name>
    <dbReference type="NCBI Taxonomy" id="1434730"/>
    <lineage>
        <taxon>Bacteria</taxon>
        <taxon>Bacillati</taxon>
        <taxon>Actinomycetota</taxon>
        <taxon>Actinomycetes</taxon>
        <taxon>Micromonosporales</taxon>
        <taxon>Micromonosporaceae</taxon>
        <taxon>Dactylosporangium</taxon>
    </lineage>
</organism>
<sequence length="62" mass="6461">MTISYGLLSTYPPTQCGLATFTASLLRALTSPAGGDRAGVVRVVEAPCACRKLIRAGESQYA</sequence>
<keyword evidence="2" id="KW-1185">Reference proteome</keyword>
<proteinExistence type="predicted"/>
<dbReference type="Proteomes" id="UP001595912">
    <property type="component" value="Unassembled WGS sequence"/>
</dbReference>
<name>A0ABV9WBD2_9ACTN</name>
<gene>
    <name evidence="1" type="ORF">ACFPIJ_50585</name>
</gene>
<accession>A0ABV9WBD2</accession>
<protein>
    <submittedName>
        <fullName evidence="1">Uncharacterized protein</fullName>
    </submittedName>
</protein>
<comment type="caution">
    <text evidence="1">The sequence shown here is derived from an EMBL/GenBank/DDBJ whole genome shotgun (WGS) entry which is preliminary data.</text>
</comment>
<evidence type="ECO:0000313" key="2">
    <source>
        <dbReference type="Proteomes" id="UP001595912"/>
    </source>
</evidence>
<reference evidence="2" key="1">
    <citation type="journal article" date="2019" name="Int. J. Syst. Evol. Microbiol.">
        <title>The Global Catalogue of Microorganisms (GCM) 10K type strain sequencing project: providing services to taxonomists for standard genome sequencing and annotation.</title>
        <authorList>
            <consortium name="The Broad Institute Genomics Platform"/>
            <consortium name="The Broad Institute Genome Sequencing Center for Infectious Disease"/>
            <person name="Wu L."/>
            <person name="Ma J."/>
        </authorList>
    </citation>
    <scope>NUCLEOTIDE SEQUENCE [LARGE SCALE GENOMIC DNA]</scope>
    <source>
        <strain evidence="2">CGMCC 4.7152</strain>
    </source>
</reference>
<dbReference type="EMBL" id="JBHSIU010000090">
    <property type="protein sequence ID" value="MFC5006057.1"/>
    <property type="molecule type" value="Genomic_DNA"/>
</dbReference>
<evidence type="ECO:0000313" key="1">
    <source>
        <dbReference type="EMBL" id="MFC5006057.1"/>
    </source>
</evidence>